<dbReference type="Proteomes" id="UP000218238">
    <property type="component" value="Unassembled WGS sequence"/>
</dbReference>
<dbReference type="AlphaFoldDB" id="A0A2A2TLR8"/>
<dbReference type="Pfam" id="PF13692">
    <property type="entry name" value="Glyco_trans_1_4"/>
    <property type="match status" value="1"/>
</dbReference>
<dbReference type="GO" id="GO:0016757">
    <property type="term" value="F:glycosyltransferase activity"/>
    <property type="evidence" value="ECO:0007669"/>
    <property type="project" value="TreeGrafter"/>
</dbReference>
<dbReference type="Gene3D" id="3.40.50.2000">
    <property type="entry name" value="Glycogen Phosphorylase B"/>
    <property type="match status" value="1"/>
</dbReference>
<protein>
    <submittedName>
        <fullName evidence="1">Glycosyl transferase</fullName>
    </submittedName>
</protein>
<gene>
    <name evidence="1" type="ORF">CK510_07105</name>
</gene>
<comment type="caution">
    <text evidence="1">The sequence shown here is derived from an EMBL/GenBank/DDBJ whole genome shotgun (WGS) entry which is preliminary data.</text>
</comment>
<dbReference type="RefSeq" id="WP_095721034.1">
    <property type="nucleotide sequence ID" value="NZ_NTFS01000052.1"/>
</dbReference>
<evidence type="ECO:0000313" key="2">
    <source>
        <dbReference type="Proteomes" id="UP000218238"/>
    </source>
</evidence>
<evidence type="ECO:0000313" key="1">
    <source>
        <dbReference type="EMBL" id="PAX59408.1"/>
    </source>
</evidence>
<accession>A0A2A2TLR8</accession>
<dbReference type="PANTHER" id="PTHR12526:SF590">
    <property type="entry name" value="ALPHA-MALTOSE-1-PHOSPHATE SYNTHASE"/>
    <property type="match status" value="1"/>
</dbReference>
<keyword evidence="1" id="KW-0808">Transferase</keyword>
<dbReference type="EMBL" id="NTFS01000052">
    <property type="protein sequence ID" value="PAX59408.1"/>
    <property type="molecule type" value="Genomic_DNA"/>
</dbReference>
<dbReference type="PANTHER" id="PTHR12526">
    <property type="entry name" value="GLYCOSYLTRANSFERASE"/>
    <property type="match status" value="1"/>
</dbReference>
<proteinExistence type="predicted"/>
<dbReference type="OrthoDB" id="504011at2"/>
<sequence>MNYHIVLSRAFDLESIAHDAKLGKSPCHVMWEASQILNASIHMPKLDDIQPFDRVRSRFIGNPEHWALARNLPPQLTENDVVFCTGEDVGIPIAKLCGTKRKRPKIIVLIHNIYRLRGRLALKLFPISHKVDLFLTYTPSLSEFLREYLHLPENRICLFTEQPTDITFFTPGSPSLNKKRSLIASAGLEKRDYRTLAAATQDLDVDVKICAVSPNAKANNQAFPPVLPSNMSCRHYEWLELVQLYRDANIVVIPLFKNNYQAGLSAMFEAIACRRAVIITKSPGIIQDCIEAGIVTGVSEGNIEDLHRAIIHLLENPDKADWQAQRGYELVMQKYNHQKYIETFVNYMRSPN</sequence>
<reference evidence="1 2" key="1">
    <citation type="submission" date="2017-08" db="EMBL/GenBank/DDBJ databases">
        <title>Draft genome sequence of filamentous cyanobacterium Calothrix elsteri CCALA 953.</title>
        <authorList>
            <person name="Gagunashvili A.N."/>
            <person name="Elster J."/>
            <person name="Andresson O.S."/>
        </authorList>
    </citation>
    <scope>NUCLEOTIDE SEQUENCE [LARGE SCALE GENOMIC DNA]</scope>
    <source>
        <strain evidence="1 2">CCALA 953</strain>
    </source>
</reference>
<name>A0A2A2TLR8_9CYAN</name>
<keyword evidence="2" id="KW-1185">Reference proteome</keyword>
<organism evidence="1 2">
    <name type="scientific">Brunnivagina elsteri CCALA 953</name>
    <dbReference type="NCBI Taxonomy" id="987040"/>
    <lineage>
        <taxon>Bacteria</taxon>
        <taxon>Bacillati</taxon>
        <taxon>Cyanobacteriota</taxon>
        <taxon>Cyanophyceae</taxon>
        <taxon>Nostocales</taxon>
        <taxon>Calotrichaceae</taxon>
        <taxon>Brunnivagina</taxon>
    </lineage>
</organism>
<dbReference type="SUPFAM" id="SSF53756">
    <property type="entry name" value="UDP-Glycosyltransferase/glycogen phosphorylase"/>
    <property type="match status" value="1"/>
</dbReference>